<accession>A0ABQ7R0J5</accession>
<organism evidence="3 4">
    <name type="scientific">Plutella xylostella</name>
    <name type="common">Diamondback moth</name>
    <name type="synonym">Plutella maculipennis</name>
    <dbReference type="NCBI Taxonomy" id="51655"/>
    <lineage>
        <taxon>Eukaryota</taxon>
        <taxon>Metazoa</taxon>
        <taxon>Ecdysozoa</taxon>
        <taxon>Arthropoda</taxon>
        <taxon>Hexapoda</taxon>
        <taxon>Insecta</taxon>
        <taxon>Pterygota</taxon>
        <taxon>Neoptera</taxon>
        <taxon>Endopterygota</taxon>
        <taxon>Lepidoptera</taxon>
        <taxon>Glossata</taxon>
        <taxon>Ditrysia</taxon>
        <taxon>Yponomeutoidea</taxon>
        <taxon>Plutellidae</taxon>
        <taxon>Plutella</taxon>
    </lineage>
</organism>
<protein>
    <recommendedName>
        <fullName evidence="2">BESS domain-containing protein</fullName>
    </recommendedName>
</protein>
<evidence type="ECO:0000313" key="3">
    <source>
        <dbReference type="EMBL" id="KAG7310822.1"/>
    </source>
</evidence>
<dbReference type="Pfam" id="PF02944">
    <property type="entry name" value="BESS"/>
    <property type="match status" value="1"/>
</dbReference>
<evidence type="ECO:0000256" key="1">
    <source>
        <dbReference type="SAM" id="MobiDB-lite"/>
    </source>
</evidence>
<evidence type="ECO:0000313" key="4">
    <source>
        <dbReference type="Proteomes" id="UP000823941"/>
    </source>
</evidence>
<dbReference type="Proteomes" id="UP000823941">
    <property type="component" value="Chromosome 5"/>
</dbReference>
<dbReference type="EMBL" id="JAHIBW010000005">
    <property type="protein sequence ID" value="KAG7310822.1"/>
    <property type="molecule type" value="Genomic_DNA"/>
</dbReference>
<dbReference type="InterPro" id="IPR004210">
    <property type="entry name" value="BESS_motif"/>
</dbReference>
<reference evidence="3 4" key="1">
    <citation type="submission" date="2021-06" db="EMBL/GenBank/DDBJ databases">
        <title>A haploid diamondback moth (Plutella xylostella L.) genome assembly resolves 31 chromosomes and identifies a diamide resistance mutation.</title>
        <authorList>
            <person name="Ward C.M."/>
            <person name="Perry K.D."/>
            <person name="Baker G."/>
            <person name="Powis K."/>
            <person name="Heckel D.G."/>
            <person name="Baxter S.W."/>
        </authorList>
    </citation>
    <scope>NUCLEOTIDE SEQUENCE [LARGE SCALE GENOMIC DNA]</scope>
    <source>
        <strain evidence="3 4">LV</strain>
        <tissue evidence="3">Single pupa</tissue>
    </source>
</reference>
<name>A0ABQ7R0J5_PLUXY</name>
<feature type="domain" description="BESS" evidence="2">
    <location>
        <begin position="94"/>
        <end position="128"/>
    </location>
</feature>
<keyword evidence="4" id="KW-1185">Reference proteome</keyword>
<feature type="region of interest" description="Disordered" evidence="1">
    <location>
        <begin position="1"/>
        <end position="60"/>
    </location>
</feature>
<sequence>MIQNSFAENEETSNNSKQDEDIDDDDDDYSVRQDFDDSDDESDDDKPIKRKSKVHTAKTSLKKRKKKSIEALEKIDAQTADSLVNSASDFDPTDKVDAFLLSIGATLKTFSPYHLNLAKSKIFAVVQEHELQQIVSKQQSNDVQVQME</sequence>
<gene>
    <name evidence="3" type="ORF">JYU34_003647</name>
</gene>
<evidence type="ECO:0000259" key="2">
    <source>
        <dbReference type="Pfam" id="PF02944"/>
    </source>
</evidence>
<comment type="caution">
    <text evidence="3">The sequence shown here is derived from an EMBL/GenBank/DDBJ whole genome shotgun (WGS) entry which is preliminary data.</text>
</comment>
<proteinExistence type="predicted"/>
<feature type="compositionally biased region" description="Polar residues" evidence="1">
    <location>
        <begin position="1"/>
        <end position="16"/>
    </location>
</feature>
<feature type="compositionally biased region" description="Basic residues" evidence="1">
    <location>
        <begin position="48"/>
        <end position="60"/>
    </location>
</feature>